<dbReference type="Proteomes" id="UP000179588">
    <property type="component" value="Unassembled WGS sequence"/>
</dbReference>
<dbReference type="AlphaFoldDB" id="A0A1S1HMU6"/>
<protein>
    <submittedName>
        <fullName evidence="1">Uncharacterized protein</fullName>
    </submittedName>
</protein>
<proteinExistence type="predicted"/>
<evidence type="ECO:0000313" key="2">
    <source>
        <dbReference type="Proteomes" id="UP000179588"/>
    </source>
</evidence>
<sequence>MNINFGKNGITILNDLALDENIPLSQQIELLKEDMLQVEFPLNYVLDVSWRPSFQVDGKFYIVIIKDSDWDKPLFLATANKICELIDKIHLAIESIP</sequence>
<name>A0A1S1HMU6_PROST</name>
<dbReference type="EMBL" id="LVIE01000179">
    <property type="protein sequence ID" value="OHT23595.1"/>
    <property type="molecule type" value="Genomic_DNA"/>
</dbReference>
<organism evidence="1 2">
    <name type="scientific">Providencia stuartii</name>
    <dbReference type="NCBI Taxonomy" id="588"/>
    <lineage>
        <taxon>Bacteria</taxon>
        <taxon>Pseudomonadati</taxon>
        <taxon>Pseudomonadota</taxon>
        <taxon>Gammaproteobacteria</taxon>
        <taxon>Enterobacterales</taxon>
        <taxon>Morganellaceae</taxon>
        <taxon>Providencia</taxon>
    </lineage>
</organism>
<reference evidence="1 2" key="1">
    <citation type="submission" date="2016-03" db="EMBL/GenBank/DDBJ databases">
        <title>Genome sequence of Providencia stuartii strain, isolated from the salivary glands of larval Lucilia sericata.</title>
        <authorList>
            <person name="Yuan Y."/>
            <person name="Zhang Y."/>
            <person name="Fu S."/>
            <person name="Crippen T.L."/>
            <person name="Visi D."/>
            <person name="Benbow M.E."/>
            <person name="Allen M."/>
            <person name="Tomberlin J.K."/>
            <person name="Sze S.-H."/>
            <person name="Tarone A.M."/>
        </authorList>
    </citation>
    <scope>NUCLEOTIDE SEQUENCE [LARGE SCALE GENOMIC DNA]</scope>
    <source>
        <strain evidence="1 2">Crippen</strain>
    </source>
</reference>
<gene>
    <name evidence="1" type="ORF">A3Q29_06340</name>
</gene>
<comment type="caution">
    <text evidence="1">The sequence shown here is derived from an EMBL/GenBank/DDBJ whole genome shotgun (WGS) entry which is preliminary data.</text>
</comment>
<keyword evidence="2" id="KW-1185">Reference proteome</keyword>
<evidence type="ECO:0000313" key="1">
    <source>
        <dbReference type="EMBL" id="OHT23595.1"/>
    </source>
</evidence>
<accession>A0A1S1HMU6</accession>